<evidence type="ECO:0000313" key="3">
    <source>
        <dbReference type="Proteomes" id="UP000215453"/>
    </source>
</evidence>
<dbReference type="PANTHER" id="PTHR38790:SF9">
    <property type="entry name" value="F-BOX DOMAIN-CONTAINING PROTEIN"/>
    <property type="match status" value="1"/>
</dbReference>
<evidence type="ECO:0000259" key="1">
    <source>
        <dbReference type="Pfam" id="PF24864"/>
    </source>
</evidence>
<dbReference type="InterPro" id="IPR056632">
    <property type="entry name" value="DUF7730"/>
</dbReference>
<proteinExistence type="predicted"/>
<dbReference type="Pfam" id="PF24864">
    <property type="entry name" value="DUF7730"/>
    <property type="match status" value="1"/>
</dbReference>
<organism evidence="2 3">
    <name type="scientific">Zymoseptoria tritici ST99CH_1A5</name>
    <dbReference type="NCBI Taxonomy" id="1276529"/>
    <lineage>
        <taxon>Eukaryota</taxon>
        <taxon>Fungi</taxon>
        <taxon>Dikarya</taxon>
        <taxon>Ascomycota</taxon>
        <taxon>Pezizomycotina</taxon>
        <taxon>Dothideomycetes</taxon>
        <taxon>Dothideomycetidae</taxon>
        <taxon>Mycosphaerellales</taxon>
        <taxon>Mycosphaerellaceae</taxon>
        <taxon>Zymoseptoria</taxon>
    </lineage>
</organism>
<name>A0A1Y6LIP3_ZYMTR</name>
<feature type="domain" description="DUF7730" evidence="1">
    <location>
        <begin position="192"/>
        <end position="316"/>
    </location>
</feature>
<accession>A0A1Y6LIP3</accession>
<dbReference type="EMBL" id="LT882680">
    <property type="protein sequence ID" value="SMY24367.1"/>
    <property type="molecule type" value="Genomic_DNA"/>
</dbReference>
<protein>
    <recommendedName>
        <fullName evidence="1">DUF7730 domain-containing protein</fullName>
    </recommendedName>
</protein>
<dbReference type="Proteomes" id="UP000215453">
    <property type="component" value="Chromosome 5"/>
</dbReference>
<dbReference type="AlphaFoldDB" id="A0A1Y6LIP3"/>
<dbReference type="PANTHER" id="PTHR38790">
    <property type="entry name" value="2EXR DOMAIN-CONTAINING PROTEIN-RELATED"/>
    <property type="match status" value="1"/>
</dbReference>
<reference evidence="2 3" key="1">
    <citation type="submission" date="2016-10" db="EMBL/GenBank/DDBJ databases">
        <authorList>
            <person name="Varghese N."/>
        </authorList>
    </citation>
    <scope>NUCLEOTIDE SEQUENCE [LARGE SCALE GENOMIC DNA]</scope>
</reference>
<sequence>MFAPSDLTRGGARSIQKAGCPVLPQLAKRPAAMTRALKDPAFLTRVERWHAEHETLKEELYVLIRPYATTFRQPPFTAGELIIIAMVLGDHRPRSQGDLLSWIMNTFRFFSNELITKWADDHLSDRRLFYTCNEIKDPVPGFAKAFLKYDLPIKLVSSNLSTQRDTYAADPRACRTYLRRLLEPLRHNTFRFLDLSSELRNIVYEMAFSYPKSGIRITTNSRNKITSLQTQHREGISSGGSVMKWEPTRSGPITLPPMSRILSLLSVNRQINAEATPIFYNINTFLFPNPRLFLALSNRLATNRFSNISRLALDINAKTDFKSWIPFTRLLAEHKPFDFLGITTDDRSWLKLRPAERAELGRKTPFKEIKQVPGFFHLAVAVVKAKAFELGGPCDGIKAYVAAEVLRIKAKPEIVGKHKVVKRIEGRKGEKEVKDVAGAQAVKIKVEEVD</sequence>
<gene>
    <name evidence="2" type="ORF">ZT1A5_G5808</name>
</gene>
<evidence type="ECO:0000313" key="2">
    <source>
        <dbReference type="EMBL" id="SMY24367.1"/>
    </source>
</evidence>